<dbReference type="Gene3D" id="3.40.50.720">
    <property type="entry name" value="NAD(P)-binding Rossmann-like Domain"/>
    <property type="match status" value="1"/>
</dbReference>
<dbReference type="InterPro" id="IPR001509">
    <property type="entry name" value="Epimerase_deHydtase"/>
</dbReference>
<gene>
    <name evidence="2" type="ORF">BBD42_30045</name>
</gene>
<organism evidence="2">
    <name type="scientific">Paenibacillus sp. BIHB 4019</name>
    <dbReference type="NCBI Taxonomy" id="1870819"/>
    <lineage>
        <taxon>Bacteria</taxon>
        <taxon>Bacillati</taxon>
        <taxon>Bacillota</taxon>
        <taxon>Bacilli</taxon>
        <taxon>Bacillales</taxon>
        <taxon>Paenibacillaceae</taxon>
        <taxon>Paenibacillus</taxon>
    </lineage>
</organism>
<dbReference type="AlphaFoldDB" id="A0A1B2DTP8"/>
<dbReference type="EMBL" id="CP016808">
    <property type="protein sequence ID" value="ANY71083.1"/>
    <property type="molecule type" value="Genomic_DNA"/>
</dbReference>
<protein>
    <submittedName>
        <fullName evidence="2">3-beta hydroxysteroid dehydrogenase</fullName>
    </submittedName>
</protein>
<evidence type="ECO:0000259" key="1">
    <source>
        <dbReference type="Pfam" id="PF01370"/>
    </source>
</evidence>
<feature type="domain" description="NAD-dependent epimerase/dehydratase" evidence="1">
    <location>
        <begin position="6"/>
        <end position="202"/>
    </location>
</feature>
<accession>A0A1B2DTP8</accession>
<evidence type="ECO:0000313" key="2">
    <source>
        <dbReference type="EMBL" id="ANY71083.1"/>
    </source>
</evidence>
<dbReference type="InterPro" id="IPR050177">
    <property type="entry name" value="Lipid_A_modif_metabolic_enz"/>
</dbReference>
<name>A0A1B2DTP8_9BACL</name>
<dbReference type="PANTHER" id="PTHR43245">
    <property type="entry name" value="BIFUNCTIONAL POLYMYXIN RESISTANCE PROTEIN ARNA"/>
    <property type="match status" value="1"/>
</dbReference>
<sequence>MTAAGRNQEAGRRLSEAGAAFLQLDLASRAMSEAIAGHDAVFHCGALSSPWGKYRDFYASNVMGTRHVIQGCLEQGVQRLVHVSTPSIYFDYRHRFNIAEHEPLPKAAVNHYAATKLLAEQEVDRAYREQGLRVVTIRPRALFGPGDKAIFPRLLRANDKRFIPVFGSGQPLVDITYVDNVTEALMRCLYADPIVLGQKYNITNGEPIQLWEAMARLFDMLNKPIRTKKIAYPAAYSAASLLELAAKLPGLAKEPLLTRYTVGILAFSQTLSIEKAQRELGYRPLVSVEEGLRRFAAWWKEQEETR</sequence>
<dbReference type="InterPro" id="IPR036291">
    <property type="entry name" value="NAD(P)-bd_dom_sf"/>
</dbReference>
<reference evidence="2" key="1">
    <citation type="submission" date="2016-08" db="EMBL/GenBank/DDBJ databases">
        <title>Complete Genome Seqeunce of Paenibacillus sp. BIHB 4019 from tea rhizoplane.</title>
        <authorList>
            <person name="Thakur R."/>
            <person name="Swarnkar M.K."/>
            <person name="Gulati A."/>
        </authorList>
    </citation>
    <scope>NUCLEOTIDE SEQUENCE [LARGE SCALE GENOMIC DNA]</scope>
    <source>
        <strain evidence="2">BIHB4019</strain>
    </source>
</reference>
<dbReference type="Pfam" id="PF01370">
    <property type="entry name" value="Epimerase"/>
    <property type="match status" value="1"/>
</dbReference>
<dbReference type="SUPFAM" id="SSF51735">
    <property type="entry name" value="NAD(P)-binding Rossmann-fold domains"/>
    <property type="match status" value="1"/>
</dbReference>
<dbReference type="PANTHER" id="PTHR43245:SF51">
    <property type="entry name" value="SHORT CHAIN DEHYDROGENASE_REDUCTASE FAMILY 42E, MEMBER 2"/>
    <property type="match status" value="1"/>
</dbReference>
<proteinExistence type="predicted"/>